<evidence type="ECO:0000313" key="1">
    <source>
        <dbReference type="EMBL" id="OOF93159.1"/>
    </source>
</evidence>
<dbReference type="EMBL" id="KV907505">
    <property type="protein sequence ID" value="OOF93159.1"/>
    <property type="molecule type" value="Genomic_DNA"/>
</dbReference>
<sequence>MVFRTCEAFFGRSIVQCIPLKDFAFIIQQDPMKAHHFVAGAGTVTNDGSAENACGILSLQPRERLSFIQSKWPFHKAPLG</sequence>
<accession>A0A1R3RF98</accession>
<gene>
    <name evidence="1" type="ORF">ASPCADRAFT_209763</name>
</gene>
<name>A0A1R3RF98_ASPC5</name>
<dbReference type="AlphaFoldDB" id="A0A1R3RF98"/>
<reference evidence="2" key="1">
    <citation type="journal article" date="2017" name="Genome Biol.">
        <title>Comparative genomics reveals high biological diversity and specific adaptations in the industrially and medically important fungal genus Aspergillus.</title>
        <authorList>
            <person name="de Vries R.P."/>
            <person name="Riley R."/>
            <person name="Wiebenga A."/>
            <person name="Aguilar-Osorio G."/>
            <person name="Amillis S."/>
            <person name="Uchima C.A."/>
            <person name="Anderluh G."/>
            <person name="Asadollahi M."/>
            <person name="Askin M."/>
            <person name="Barry K."/>
            <person name="Battaglia E."/>
            <person name="Bayram O."/>
            <person name="Benocci T."/>
            <person name="Braus-Stromeyer S.A."/>
            <person name="Caldana C."/>
            <person name="Canovas D."/>
            <person name="Cerqueira G.C."/>
            <person name="Chen F."/>
            <person name="Chen W."/>
            <person name="Choi C."/>
            <person name="Clum A."/>
            <person name="Dos Santos R.A."/>
            <person name="Damasio A.R."/>
            <person name="Diallinas G."/>
            <person name="Emri T."/>
            <person name="Fekete E."/>
            <person name="Flipphi M."/>
            <person name="Freyberg S."/>
            <person name="Gallo A."/>
            <person name="Gournas C."/>
            <person name="Habgood R."/>
            <person name="Hainaut M."/>
            <person name="Harispe M.L."/>
            <person name="Henrissat B."/>
            <person name="Hilden K.S."/>
            <person name="Hope R."/>
            <person name="Hossain A."/>
            <person name="Karabika E."/>
            <person name="Karaffa L."/>
            <person name="Karanyi Z."/>
            <person name="Krasevec N."/>
            <person name="Kuo A."/>
            <person name="Kusch H."/>
            <person name="LaButti K."/>
            <person name="Lagendijk E.L."/>
            <person name="Lapidus A."/>
            <person name="Levasseur A."/>
            <person name="Lindquist E."/>
            <person name="Lipzen A."/>
            <person name="Logrieco A.F."/>
            <person name="MacCabe A."/>
            <person name="Maekelae M.R."/>
            <person name="Malavazi I."/>
            <person name="Melin P."/>
            <person name="Meyer V."/>
            <person name="Mielnichuk N."/>
            <person name="Miskei M."/>
            <person name="Molnar A.P."/>
            <person name="Mule G."/>
            <person name="Ngan C.Y."/>
            <person name="Orejas M."/>
            <person name="Orosz E."/>
            <person name="Ouedraogo J.P."/>
            <person name="Overkamp K.M."/>
            <person name="Park H.-S."/>
            <person name="Perrone G."/>
            <person name="Piumi F."/>
            <person name="Punt P.J."/>
            <person name="Ram A.F."/>
            <person name="Ramon A."/>
            <person name="Rauscher S."/>
            <person name="Record E."/>
            <person name="Riano-Pachon D.M."/>
            <person name="Robert V."/>
            <person name="Roehrig J."/>
            <person name="Ruller R."/>
            <person name="Salamov A."/>
            <person name="Salih N.S."/>
            <person name="Samson R.A."/>
            <person name="Sandor E."/>
            <person name="Sanguinetti M."/>
            <person name="Schuetze T."/>
            <person name="Sepcic K."/>
            <person name="Shelest E."/>
            <person name="Sherlock G."/>
            <person name="Sophianopoulou V."/>
            <person name="Squina F.M."/>
            <person name="Sun H."/>
            <person name="Susca A."/>
            <person name="Todd R.B."/>
            <person name="Tsang A."/>
            <person name="Unkles S.E."/>
            <person name="van de Wiele N."/>
            <person name="van Rossen-Uffink D."/>
            <person name="Oliveira J.V."/>
            <person name="Vesth T.C."/>
            <person name="Visser J."/>
            <person name="Yu J.-H."/>
            <person name="Zhou M."/>
            <person name="Andersen M.R."/>
            <person name="Archer D.B."/>
            <person name="Baker S.E."/>
            <person name="Benoit I."/>
            <person name="Brakhage A.A."/>
            <person name="Braus G.H."/>
            <person name="Fischer R."/>
            <person name="Frisvad J.C."/>
            <person name="Goldman G.H."/>
            <person name="Houbraken J."/>
            <person name="Oakley B."/>
            <person name="Pocsi I."/>
            <person name="Scazzocchio C."/>
            <person name="Seiboth B."/>
            <person name="vanKuyk P.A."/>
            <person name="Wortman J."/>
            <person name="Dyer P.S."/>
            <person name="Grigoriev I.V."/>
        </authorList>
    </citation>
    <scope>NUCLEOTIDE SEQUENCE [LARGE SCALE GENOMIC DNA]</scope>
    <source>
        <strain evidence="2">ITEM 5010</strain>
    </source>
</reference>
<keyword evidence="2" id="KW-1185">Reference proteome</keyword>
<protein>
    <submittedName>
        <fullName evidence="1">Uncharacterized protein</fullName>
    </submittedName>
</protein>
<dbReference type="VEuPathDB" id="FungiDB:ASPCADRAFT_209763"/>
<organism evidence="1 2">
    <name type="scientific">Aspergillus carbonarius (strain ITEM 5010)</name>
    <dbReference type="NCBI Taxonomy" id="602072"/>
    <lineage>
        <taxon>Eukaryota</taxon>
        <taxon>Fungi</taxon>
        <taxon>Dikarya</taxon>
        <taxon>Ascomycota</taxon>
        <taxon>Pezizomycotina</taxon>
        <taxon>Eurotiomycetes</taxon>
        <taxon>Eurotiomycetidae</taxon>
        <taxon>Eurotiales</taxon>
        <taxon>Aspergillaceae</taxon>
        <taxon>Aspergillus</taxon>
        <taxon>Aspergillus subgen. Circumdati</taxon>
    </lineage>
</organism>
<proteinExistence type="predicted"/>
<dbReference type="Proteomes" id="UP000188318">
    <property type="component" value="Unassembled WGS sequence"/>
</dbReference>
<evidence type="ECO:0000313" key="2">
    <source>
        <dbReference type="Proteomes" id="UP000188318"/>
    </source>
</evidence>